<keyword evidence="6 9" id="KW-0143">Chaperone</keyword>
<accession>A0A0G2AMJ2</accession>
<keyword evidence="10" id="KW-0963">Cytoplasm</keyword>
<evidence type="ECO:0000259" key="11">
    <source>
        <dbReference type="PROSITE" id="PS51903"/>
    </source>
</evidence>
<keyword evidence="2 8" id="KW-0677">Repeat</keyword>
<dbReference type="GO" id="GO:0042026">
    <property type="term" value="P:protein refolding"/>
    <property type="evidence" value="ECO:0007669"/>
    <property type="project" value="UniProtKB-UniRule"/>
</dbReference>
<dbReference type="InterPro" id="IPR027417">
    <property type="entry name" value="P-loop_NTPase"/>
</dbReference>
<dbReference type="Gene3D" id="3.40.50.300">
    <property type="entry name" value="P-loop containing nucleotide triphosphate hydrolases"/>
    <property type="match status" value="3"/>
</dbReference>
<dbReference type="Gene3D" id="1.10.8.60">
    <property type="match status" value="1"/>
</dbReference>
<dbReference type="PRINTS" id="PR00300">
    <property type="entry name" value="CLPPROTEASEA"/>
</dbReference>
<dbReference type="PROSITE" id="PS00870">
    <property type="entry name" value="CLPAB_1"/>
    <property type="match status" value="1"/>
</dbReference>
<dbReference type="Pfam" id="PF07724">
    <property type="entry name" value="AAA_2"/>
    <property type="match status" value="1"/>
</dbReference>
<evidence type="ECO:0000256" key="1">
    <source>
        <dbReference type="ARBA" id="ARBA00008675"/>
    </source>
</evidence>
<dbReference type="FunFam" id="3.40.50.300:FF:000010">
    <property type="entry name" value="Chaperone clpB 1, putative"/>
    <property type="match status" value="1"/>
</dbReference>
<dbReference type="EMBL" id="LCRX01000006">
    <property type="protein sequence ID" value="KKW42537.1"/>
    <property type="molecule type" value="Genomic_DNA"/>
</dbReference>
<proteinExistence type="inferred from homology"/>
<dbReference type="PATRIC" id="fig|1619044.3.peg.540"/>
<dbReference type="CDD" id="cd19499">
    <property type="entry name" value="RecA-like_ClpB_Hsp104-like"/>
    <property type="match status" value="1"/>
</dbReference>
<dbReference type="SUPFAM" id="SSF81923">
    <property type="entry name" value="Double Clp-N motif"/>
    <property type="match status" value="1"/>
</dbReference>
<evidence type="ECO:0000256" key="9">
    <source>
        <dbReference type="RuleBase" id="RU004432"/>
    </source>
</evidence>
<keyword evidence="5 10" id="KW-0175">Coiled coil</keyword>
<evidence type="ECO:0000256" key="10">
    <source>
        <dbReference type="RuleBase" id="RU362034"/>
    </source>
</evidence>
<dbReference type="InterPro" id="IPR019489">
    <property type="entry name" value="Clp_ATPase_C"/>
</dbReference>
<dbReference type="Proteomes" id="UP000033870">
    <property type="component" value="Unassembled WGS sequence"/>
</dbReference>
<dbReference type="FunFam" id="3.40.50.300:FF:000025">
    <property type="entry name" value="ATP-dependent Clp protease subunit"/>
    <property type="match status" value="1"/>
</dbReference>
<dbReference type="GO" id="GO:0034605">
    <property type="term" value="P:cellular response to heat"/>
    <property type="evidence" value="ECO:0007669"/>
    <property type="project" value="TreeGrafter"/>
</dbReference>
<dbReference type="PANTHER" id="PTHR11638:SF18">
    <property type="entry name" value="HEAT SHOCK PROTEIN 104"/>
    <property type="match status" value="1"/>
</dbReference>
<dbReference type="GO" id="GO:0016887">
    <property type="term" value="F:ATP hydrolysis activity"/>
    <property type="evidence" value="ECO:0007669"/>
    <property type="project" value="InterPro"/>
</dbReference>
<dbReference type="Pfam" id="PF17871">
    <property type="entry name" value="AAA_lid_9"/>
    <property type="match status" value="1"/>
</dbReference>
<dbReference type="InterPro" id="IPR018368">
    <property type="entry name" value="ClpA/B_CS1"/>
</dbReference>
<dbReference type="InterPro" id="IPR004176">
    <property type="entry name" value="Clp_R_N"/>
</dbReference>
<comment type="caution">
    <text evidence="12">The sequence shown here is derived from an EMBL/GenBank/DDBJ whole genome shotgun (WGS) entry which is preliminary data.</text>
</comment>
<evidence type="ECO:0000256" key="6">
    <source>
        <dbReference type="ARBA" id="ARBA00023186"/>
    </source>
</evidence>
<comment type="similarity">
    <text evidence="1 9">Belongs to the ClpA/ClpB family.</text>
</comment>
<dbReference type="GO" id="GO:0005524">
    <property type="term" value="F:ATP binding"/>
    <property type="evidence" value="ECO:0007669"/>
    <property type="project" value="UniProtKB-UniRule"/>
</dbReference>
<feature type="coiled-coil region" evidence="10">
    <location>
        <begin position="417"/>
        <end position="538"/>
    </location>
</feature>
<dbReference type="InterPro" id="IPR003593">
    <property type="entry name" value="AAA+_ATPase"/>
</dbReference>
<dbReference type="InterPro" id="IPR036628">
    <property type="entry name" value="Clp_N_dom_sf"/>
</dbReference>
<evidence type="ECO:0000313" key="12">
    <source>
        <dbReference type="EMBL" id="KKW42537.1"/>
    </source>
</evidence>
<dbReference type="InterPro" id="IPR017730">
    <property type="entry name" value="Chaperonin_ClpB"/>
</dbReference>
<dbReference type="InterPro" id="IPR028299">
    <property type="entry name" value="ClpA/B_CS2"/>
</dbReference>
<dbReference type="Pfam" id="PF00004">
    <property type="entry name" value="AAA"/>
    <property type="match status" value="1"/>
</dbReference>
<name>A0A0G2AMJ2_9BACT</name>
<reference evidence="12 13" key="1">
    <citation type="journal article" date="2015" name="Nature">
        <title>rRNA introns, odd ribosomes, and small enigmatic genomes across a large radiation of phyla.</title>
        <authorList>
            <person name="Brown C.T."/>
            <person name="Hug L.A."/>
            <person name="Thomas B.C."/>
            <person name="Sharon I."/>
            <person name="Castelle C.J."/>
            <person name="Singh A."/>
            <person name="Wilkins M.J."/>
            <person name="Williams K.H."/>
            <person name="Banfield J.F."/>
        </authorList>
    </citation>
    <scope>NUCLEOTIDE SEQUENCE [LARGE SCALE GENOMIC DNA]</scope>
</reference>
<dbReference type="InterPro" id="IPR041546">
    <property type="entry name" value="ClpA/ClpB_AAA_lid"/>
</dbReference>
<evidence type="ECO:0000256" key="4">
    <source>
        <dbReference type="ARBA" id="ARBA00022840"/>
    </source>
</evidence>
<dbReference type="Pfam" id="PF02861">
    <property type="entry name" value="Clp_N"/>
    <property type="match status" value="1"/>
</dbReference>
<dbReference type="GO" id="GO:0005737">
    <property type="term" value="C:cytoplasm"/>
    <property type="evidence" value="ECO:0007669"/>
    <property type="project" value="UniProtKB-SubCell"/>
</dbReference>
<dbReference type="PROSITE" id="PS51903">
    <property type="entry name" value="CLP_R"/>
    <property type="match status" value="1"/>
</dbReference>
<dbReference type="FunFam" id="3.40.50.300:FF:000120">
    <property type="entry name" value="ATP-dependent chaperone ClpB"/>
    <property type="match status" value="1"/>
</dbReference>
<evidence type="ECO:0000256" key="3">
    <source>
        <dbReference type="ARBA" id="ARBA00022741"/>
    </source>
</evidence>
<dbReference type="SMART" id="SM01086">
    <property type="entry name" value="ClpB_D2-small"/>
    <property type="match status" value="1"/>
</dbReference>
<evidence type="ECO:0000256" key="8">
    <source>
        <dbReference type="PROSITE-ProRule" id="PRU01251"/>
    </source>
</evidence>
<dbReference type="InterPro" id="IPR001270">
    <property type="entry name" value="ClpA/B"/>
</dbReference>
<keyword evidence="10" id="KW-0346">Stress response</keyword>
<organism evidence="12 13">
    <name type="scientific">Candidatus Magasanikbacteria bacterium GW2011_GWA2_56_11</name>
    <dbReference type="NCBI Taxonomy" id="1619044"/>
    <lineage>
        <taxon>Bacteria</taxon>
        <taxon>Candidatus Magasanikiibacteriota</taxon>
    </lineage>
</organism>
<gene>
    <name evidence="10" type="primary">clpB</name>
    <name evidence="12" type="ORF">UY92_C0006G0098</name>
</gene>
<dbReference type="SUPFAM" id="SSF52540">
    <property type="entry name" value="P-loop containing nucleoside triphosphate hydrolases"/>
    <property type="match status" value="2"/>
</dbReference>
<keyword evidence="3 9" id="KW-0547">Nucleotide-binding</keyword>
<dbReference type="InterPro" id="IPR003959">
    <property type="entry name" value="ATPase_AAA_core"/>
</dbReference>
<feature type="domain" description="Clp R" evidence="11">
    <location>
        <begin position="3"/>
        <end position="151"/>
    </location>
</feature>
<sequence length="881" mass="99581">MVPQNFTHKSQEAIQYAQQIANDNGQPQVEPPHLFMALMEQDEGVVVSVLKKLNVNILELTSEVQELIDVIPKQGPTQMNRAIGQVLLGQAMIYILQAADQEAKKMHDEYISVEHLLLAFLTTKNPISDSLSRQGVQHEDVLKILATIRGTQRVDSPEPESKYQALEKYGINLTEMARKEKLDPVIGRDDEIRRVMQVLTRRTKNNPVLIGEPGVGKTAIVEGLAQRIVNGDVPENLKDKEIISLDIGSLIAGTKFRGEFEERFKAVIKEIVESHGKIVLFIDELHTIVGAGSSEGAVDASNMLKPGLARGELHIIGATTLKEYQKHIEKDAAFERRFQPVSVIEPNEEDAIAILRGVKEKYEVHHGVRITDPSVVGAVQLSRRYISDRFLPDKAIDLIDEAASALKMQIDSMPDELDKMKRQIMKIEIELRALKKESDAESKERQVKLKEELANLKERTQALEMQWQHEKEIITKIREYKKDIEKLKQQAEIEERKGDLQKVAEIRYGKIPMTEEAIQKLQTRLADIQQKRGILQEEVTEKDIATVVSRWTGIPVVKMLEDETRKLARMEDVLSGRVIGQAEAIKAVANAIRRSRAGISEEKRPIGSFIFMGPTGVGKTELGKSLAEFLFNDENALVRVDMSEYMEKHAVSRMLGSPPGYVGFEEGGQLTEVIRRKPYSVILFDEIEKAHPDIFNVMLQILEDGQLTDAKGRKVNFKNTVIIMTSNVASEMIMNMGRRGEFGFGEKKRGHAGLKQQEEKMREKVMDALKEHFKPEFLNRIDDIIIFHPLSREQVRSIVDLQMQLVAERLDTQKITLVISDDAKEWLAKKGYDANLGARPLKRVIQHELLDKLAMQIIEGKFVEGDTVNVAVDKDVLALTK</sequence>
<protein>
    <recommendedName>
        <fullName evidence="10">Chaperone protein ClpB</fullName>
    </recommendedName>
</protein>
<dbReference type="PROSITE" id="PS00871">
    <property type="entry name" value="CLPAB_2"/>
    <property type="match status" value="1"/>
</dbReference>
<dbReference type="SMART" id="SM00382">
    <property type="entry name" value="AAA"/>
    <property type="match status" value="2"/>
</dbReference>
<dbReference type="InterPro" id="IPR050130">
    <property type="entry name" value="ClpA_ClpB"/>
</dbReference>
<keyword evidence="4 9" id="KW-0067">ATP-binding</keyword>
<dbReference type="CDD" id="cd00009">
    <property type="entry name" value="AAA"/>
    <property type="match status" value="1"/>
</dbReference>
<evidence type="ECO:0000256" key="5">
    <source>
        <dbReference type="ARBA" id="ARBA00023054"/>
    </source>
</evidence>
<dbReference type="STRING" id="1619044.UY92_C0006G0098"/>
<dbReference type="NCBIfam" id="TIGR03346">
    <property type="entry name" value="chaperone_ClpB"/>
    <property type="match status" value="1"/>
</dbReference>
<evidence type="ECO:0000313" key="13">
    <source>
        <dbReference type="Proteomes" id="UP000033870"/>
    </source>
</evidence>
<evidence type="ECO:0000256" key="2">
    <source>
        <dbReference type="ARBA" id="ARBA00022737"/>
    </source>
</evidence>
<evidence type="ECO:0000256" key="7">
    <source>
        <dbReference type="ARBA" id="ARBA00026057"/>
    </source>
</evidence>
<dbReference type="PANTHER" id="PTHR11638">
    <property type="entry name" value="ATP-DEPENDENT CLP PROTEASE"/>
    <property type="match status" value="1"/>
</dbReference>
<dbReference type="Pfam" id="PF10431">
    <property type="entry name" value="ClpB_D2-small"/>
    <property type="match status" value="1"/>
</dbReference>
<comment type="subunit">
    <text evidence="7">Homohexamer. The oligomerization is ATP-dependent.</text>
</comment>
<dbReference type="Gene3D" id="1.10.1780.10">
    <property type="entry name" value="Clp, N-terminal domain"/>
    <property type="match status" value="1"/>
</dbReference>
<comment type="subunit">
    <text evidence="10">Homohexamer; The oligomerization is ATP-dependent.</text>
</comment>
<comment type="subcellular location">
    <subcellularLocation>
        <location evidence="10">Cytoplasm</location>
    </subcellularLocation>
</comment>
<dbReference type="AlphaFoldDB" id="A0A0G2AMJ2"/>
<dbReference type="FunFam" id="1.10.8.60:FF:000017">
    <property type="entry name" value="ATP-dependent chaperone ClpB"/>
    <property type="match status" value="1"/>
</dbReference>
<comment type="function">
    <text evidence="10">Part of a stress-induced multi-chaperone system, it is involved in the recovery of the cell from heat-induced damage, in cooperation with DnaK, DnaJ and GrpE.</text>
</comment>